<keyword evidence="4 6" id="KW-1133">Transmembrane helix</keyword>
<name>A0ABT5S8N6_9FLAO</name>
<feature type="transmembrane region" description="Helical" evidence="6">
    <location>
        <begin position="178"/>
        <end position="198"/>
    </location>
</feature>
<reference evidence="7" key="1">
    <citation type="submission" date="2023-02" db="EMBL/GenBank/DDBJ databases">
        <title>Polaribacter ponticola sp. nov., isolated from seawater.</title>
        <authorList>
            <person name="Baek J.H."/>
            <person name="Kim J.M."/>
            <person name="Choi D.G."/>
            <person name="Jeon C.O."/>
        </authorList>
    </citation>
    <scope>NUCLEOTIDE SEQUENCE</scope>
    <source>
        <strain evidence="7">MSW5</strain>
    </source>
</reference>
<evidence type="ECO:0000256" key="5">
    <source>
        <dbReference type="ARBA" id="ARBA00023136"/>
    </source>
</evidence>
<dbReference type="InterPro" id="IPR010651">
    <property type="entry name" value="Sugar_transport"/>
</dbReference>
<feature type="transmembrane region" description="Helical" evidence="6">
    <location>
        <begin position="6"/>
        <end position="26"/>
    </location>
</feature>
<dbReference type="SUPFAM" id="SSF103481">
    <property type="entry name" value="Multidrug resistance efflux transporter EmrE"/>
    <property type="match status" value="2"/>
</dbReference>
<evidence type="ECO:0000313" key="7">
    <source>
        <dbReference type="EMBL" id="MDD7914465.1"/>
    </source>
</evidence>
<dbReference type="Pfam" id="PF06800">
    <property type="entry name" value="Sugar_transport"/>
    <property type="match status" value="1"/>
</dbReference>
<organism evidence="7 8">
    <name type="scientific">Polaribacter ponticola</name>
    <dbReference type="NCBI Taxonomy" id="2978475"/>
    <lineage>
        <taxon>Bacteria</taxon>
        <taxon>Pseudomonadati</taxon>
        <taxon>Bacteroidota</taxon>
        <taxon>Flavobacteriia</taxon>
        <taxon>Flavobacteriales</taxon>
        <taxon>Flavobacteriaceae</taxon>
    </lineage>
</organism>
<dbReference type="Gene3D" id="1.10.3730.20">
    <property type="match status" value="1"/>
</dbReference>
<comment type="similarity">
    <text evidence="2">Belongs to the GRP transporter (TC 2.A.7.5) family.</text>
</comment>
<keyword evidence="7" id="KW-0813">Transport</keyword>
<comment type="caution">
    <text evidence="7">The sequence shown here is derived from an EMBL/GenBank/DDBJ whole genome shotgun (WGS) entry which is preliminary data.</text>
</comment>
<evidence type="ECO:0000313" key="8">
    <source>
        <dbReference type="Proteomes" id="UP001151478"/>
    </source>
</evidence>
<keyword evidence="8" id="KW-1185">Reference proteome</keyword>
<dbReference type="EMBL" id="JAOSLC020000003">
    <property type="protein sequence ID" value="MDD7914465.1"/>
    <property type="molecule type" value="Genomic_DNA"/>
</dbReference>
<sequence length="287" mass="31265">MIHLLLSILFSTGLFVIFKYFGIFKVDVLKAIFVNYIVAFTMGFAFAENSFSIVEIPNKPWFLGAVFLGALFVSIFFVMAMTAQRNGVSVTSVAGKMSVVIPVFFGIFLYNESVTVLKFVGIIIALVAVYLASVKEEKSENKKAGLLFPILLFLGSGVIDTTLKYVEVMYVPENEVSIFSGSLFGIAAFFGLIILLIKSIKKREPFGVKNIIAGIVLGIPNYFSIVFLIKALQTKGFESSTLFTINNVGIVVVSTIVGILLFKEQFSTKNKIGVALAIVGIVIVALA</sequence>
<feature type="transmembrane region" description="Helical" evidence="6">
    <location>
        <begin position="116"/>
        <end position="134"/>
    </location>
</feature>
<evidence type="ECO:0000256" key="4">
    <source>
        <dbReference type="ARBA" id="ARBA00022989"/>
    </source>
</evidence>
<evidence type="ECO:0000256" key="3">
    <source>
        <dbReference type="ARBA" id="ARBA00022692"/>
    </source>
</evidence>
<proteinExistence type="inferred from homology"/>
<feature type="transmembrane region" description="Helical" evidence="6">
    <location>
        <begin position="210"/>
        <end position="229"/>
    </location>
</feature>
<dbReference type="RefSeq" id="WP_265725082.1">
    <property type="nucleotide sequence ID" value="NZ_JAOSLC020000003.1"/>
</dbReference>
<keyword evidence="3 6" id="KW-0812">Transmembrane</keyword>
<accession>A0ABT5S8N6</accession>
<feature type="transmembrane region" description="Helical" evidence="6">
    <location>
        <begin position="241"/>
        <end position="262"/>
    </location>
</feature>
<dbReference type="Proteomes" id="UP001151478">
    <property type="component" value="Unassembled WGS sequence"/>
</dbReference>
<feature type="transmembrane region" description="Helical" evidence="6">
    <location>
        <begin position="146"/>
        <end position="166"/>
    </location>
</feature>
<protein>
    <submittedName>
        <fullName evidence="7">GRP family sugar transporter</fullName>
    </submittedName>
</protein>
<evidence type="ECO:0000256" key="1">
    <source>
        <dbReference type="ARBA" id="ARBA00004141"/>
    </source>
</evidence>
<keyword evidence="5 6" id="KW-0472">Membrane</keyword>
<evidence type="ECO:0000256" key="6">
    <source>
        <dbReference type="SAM" id="Phobius"/>
    </source>
</evidence>
<feature type="transmembrane region" description="Helical" evidence="6">
    <location>
        <begin position="60"/>
        <end position="81"/>
    </location>
</feature>
<feature type="transmembrane region" description="Helical" evidence="6">
    <location>
        <begin position="33"/>
        <end position="54"/>
    </location>
</feature>
<feature type="transmembrane region" description="Helical" evidence="6">
    <location>
        <begin position="93"/>
        <end position="110"/>
    </location>
</feature>
<comment type="subcellular location">
    <subcellularLocation>
        <location evidence="1">Membrane</location>
        <topology evidence="1">Multi-pass membrane protein</topology>
    </subcellularLocation>
</comment>
<gene>
    <name evidence="7" type="ORF">N5A56_008590</name>
</gene>
<dbReference type="InterPro" id="IPR037185">
    <property type="entry name" value="EmrE-like"/>
</dbReference>
<evidence type="ECO:0000256" key="2">
    <source>
        <dbReference type="ARBA" id="ARBA00006117"/>
    </source>
</evidence>
<keyword evidence="7" id="KW-0762">Sugar transport</keyword>